<gene>
    <name evidence="2" type="ORF">SAMN05518683_10857</name>
</gene>
<dbReference type="STRING" id="1884432.SAMN05518683_10857"/>
<evidence type="ECO:0000313" key="3">
    <source>
        <dbReference type="Proteomes" id="UP000198892"/>
    </source>
</evidence>
<dbReference type="Proteomes" id="UP000198892">
    <property type="component" value="Unassembled WGS sequence"/>
</dbReference>
<dbReference type="AlphaFoldDB" id="A0A1I5S5D1"/>
<dbReference type="Pfam" id="PF13785">
    <property type="entry name" value="DUF4178"/>
    <property type="match status" value="1"/>
</dbReference>
<protein>
    <recommendedName>
        <fullName evidence="1">DUF4178 domain-containing protein</fullName>
    </recommendedName>
</protein>
<proteinExistence type="predicted"/>
<dbReference type="InterPro" id="IPR025235">
    <property type="entry name" value="DUF4178"/>
</dbReference>
<evidence type="ECO:0000313" key="2">
    <source>
        <dbReference type="EMBL" id="SFP65993.1"/>
    </source>
</evidence>
<feature type="domain" description="DUF4178" evidence="1">
    <location>
        <begin position="32"/>
        <end position="165"/>
    </location>
</feature>
<organism evidence="2 3">
    <name type="scientific">Salibacterium halotolerans</name>
    <dbReference type="NCBI Taxonomy" id="1884432"/>
    <lineage>
        <taxon>Bacteria</taxon>
        <taxon>Bacillati</taxon>
        <taxon>Bacillota</taxon>
        <taxon>Bacilli</taxon>
        <taxon>Bacillales</taxon>
        <taxon>Bacillaceae</taxon>
    </lineage>
</organism>
<evidence type="ECO:0000259" key="1">
    <source>
        <dbReference type="Pfam" id="PF13785"/>
    </source>
</evidence>
<sequence length="175" mass="19658">MGIFNRVKDMFRARNVDEEKGTVTRSIQTLELEDIVSYDLEDYIVKGKLVYEDGGFEWTVYHLAGETANRWLSFEEDDEWVIGMYDKTSVPKGEPGSGPFEYEGTTYQVKEHGTASIKEAEGRVGASPGQTVEYWDLVDNDTQEKQLSVEKWGGSLEASTGHEISEKEISIIAGT</sequence>
<name>A0A1I5S5D1_9BACI</name>
<dbReference type="EMBL" id="FOXD01000008">
    <property type="protein sequence ID" value="SFP65993.1"/>
    <property type="molecule type" value="Genomic_DNA"/>
</dbReference>
<dbReference type="RefSeq" id="WP_170841052.1">
    <property type="nucleotide sequence ID" value="NZ_FOXD01000008.1"/>
</dbReference>
<accession>A0A1I5S5D1</accession>
<reference evidence="3" key="1">
    <citation type="submission" date="2016-10" db="EMBL/GenBank/DDBJ databases">
        <authorList>
            <person name="Varghese N."/>
            <person name="Submissions S."/>
        </authorList>
    </citation>
    <scope>NUCLEOTIDE SEQUENCE [LARGE SCALE GENOMIC DNA]</scope>
    <source>
        <strain evidence="3">S7</strain>
    </source>
</reference>
<keyword evidence="3" id="KW-1185">Reference proteome</keyword>